<keyword evidence="2 4" id="KW-0547">Nucleotide-binding</keyword>
<evidence type="ECO:0000259" key="5">
    <source>
        <dbReference type="PROSITE" id="PS50975"/>
    </source>
</evidence>
<dbReference type="PATRIC" id="fig|1255043.3.peg.3032"/>
<dbReference type="GO" id="GO:0046872">
    <property type="term" value="F:metal ion binding"/>
    <property type="evidence" value="ECO:0007669"/>
    <property type="project" value="InterPro"/>
</dbReference>
<dbReference type="InterPro" id="IPR005479">
    <property type="entry name" value="CPAse_ATP-bd"/>
</dbReference>
<keyword evidence="3 4" id="KW-0067">ATP-binding</keyword>
<protein>
    <submittedName>
        <fullName evidence="6">ATP-grasp enzyme, D-alanine-D-alanine ligase</fullName>
    </submittedName>
</protein>
<reference evidence="6" key="1">
    <citation type="submission" date="2015-12" db="EMBL/GenBank/DDBJ databases">
        <authorList>
            <person name="Tikhonova T.V."/>
            <person name="Pavlov A.R."/>
            <person name="Beletsky A.V."/>
            <person name="Mardanov A.V."/>
            <person name="Sorokin D.Y."/>
            <person name="Ravin N.V."/>
            <person name="Popov V.O."/>
        </authorList>
    </citation>
    <scope>NUCLEOTIDE SEQUENCE</scope>
    <source>
        <strain evidence="6">DSM 14787</strain>
    </source>
</reference>
<evidence type="ECO:0000256" key="3">
    <source>
        <dbReference type="ARBA" id="ARBA00022840"/>
    </source>
</evidence>
<dbReference type="SUPFAM" id="SSF56059">
    <property type="entry name" value="Glutathione synthetase ATP-binding domain-like"/>
    <property type="match status" value="1"/>
</dbReference>
<dbReference type="eggNOG" id="COG4770">
    <property type="taxonomic scope" value="Bacteria"/>
</dbReference>
<gene>
    <name evidence="6" type="ordered locus">TVNIR_3006</name>
</gene>
<dbReference type="STRING" id="1255043.TVNIR_3006"/>
<dbReference type="PANTHER" id="PTHR43585">
    <property type="entry name" value="FUMIPYRROLE BIOSYNTHESIS PROTEIN C"/>
    <property type="match status" value="1"/>
</dbReference>
<evidence type="ECO:0000256" key="4">
    <source>
        <dbReference type="PROSITE-ProRule" id="PRU00409"/>
    </source>
</evidence>
<keyword evidence="7" id="KW-1185">Reference proteome</keyword>
<dbReference type="GO" id="GO:0016874">
    <property type="term" value="F:ligase activity"/>
    <property type="evidence" value="ECO:0007669"/>
    <property type="project" value="UniProtKB-KW"/>
</dbReference>
<evidence type="ECO:0000313" key="6">
    <source>
        <dbReference type="EMBL" id="AGA34643.1"/>
    </source>
</evidence>
<name>L0E020_THIND</name>
<feature type="domain" description="ATP-grasp" evidence="5">
    <location>
        <begin position="116"/>
        <end position="331"/>
    </location>
</feature>
<evidence type="ECO:0000256" key="1">
    <source>
        <dbReference type="ARBA" id="ARBA00022598"/>
    </source>
</evidence>
<dbReference type="Pfam" id="PF02786">
    <property type="entry name" value="CPSase_L_D2"/>
    <property type="match status" value="1"/>
</dbReference>
<dbReference type="EMBL" id="CP003989">
    <property type="protein sequence ID" value="AGA34643.1"/>
    <property type="molecule type" value="Genomic_DNA"/>
</dbReference>
<dbReference type="Proteomes" id="UP000010809">
    <property type="component" value="Chromosome"/>
</dbReference>
<dbReference type="HOGENOM" id="CLU_051999_0_0_6"/>
<organism evidence="6 7">
    <name type="scientific">Thioalkalivibrio nitratireducens (strain DSM 14787 / UNIQEM 213 / ALEN2)</name>
    <dbReference type="NCBI Taxonomy" id="1255043"/>
    <lineage>
        <taxon>Bacteria</taxon>
        <taxon>Pseudomonadati</taxon>
        <taxon>Pseudomonadota</taxon>
        <taxon>Gammaproteobacteria</taxon>
        <taxon>Chromatiales</taxon>
        <taxon>Ectothiorhodospiraceae</taxon>
        <taxon>Thioalkalivibrio</taxon>
    </lineage>
</organism>
<dbReference type="GO" id="GO:0005524">
    <property type="term" value="F:ATP binding"/>
    <property type="evidence" value="ECO:0007669"/>
    <property type="project" value="UniProtKB-UniRule"/>
</dbReference>
<dbReference type="OrthoDB" id="8441067at2"/>
<sequence length="448" mass="50666">MSVSDSPDPLHIFVVGLDEFHLGQLCNLPGANGYAFHPLFTHRQLKCGERFPVRELLDRGRRRLREFPGRVDAVVGYWDFPVSTVLPILRDALGLPGPTLESVLKCEHKYWSRLEQARVVPGHIPAFCAVDPFAPQPLSQVTLDFPFWIKPVKSVLSHLGFLVRDADEFRAAIGRIRSGIRRFGDPFNEVLDHATLPPEIRSIGGNHCIAESLISTGRQCTLEGYSWHGDVLIYGTVDSLREGRAGSSFSRYEYPSTLPEPVQRRMAEIAARVIRQVDYDDAPFNIEFYWDEDTDRIWLLEINCRISKSHAPLFQMVDGCYHHQVMIDLGLGRRPRMPSRQGRFACAAKFMVRRHEDARVVRVPTDVEIEAIESAFPGVVIEIEVTEGMRLAELRFQDSYSYEVAVVFVGAEGHAALEPIYRQVLARLPLQFAAVNESEARAEAEENA</sequence>
<evidence type="ECO:0000313" key="7">
    <source>
        <dbReference type="Proteomes" id="UP000010809"/>
    </source>
</evidence>
<dbReference type="InterPro" id="IPR011761">
    <property type="entry name" value="ATP-grasp"/>
</dbReference>
<accession>L0E020</accession>
<dbReference type="Gene3D" id="3.30.470.20">
    <property type="entry name" value="ATP-grasp fold, B domain"/>
    <property type="match status" value="1"/>
</dbReference>
<proteinExistence type="predicted"/>
<evidence type="ECO:0000256" key="2">
    <source>
        <dbReference type="ARBA" id="ARBA00022741"/>
    </source>
</evidence>
<dbReference type="InterPro" id="IPR052032">
    <property type="entry name" value="ATP-dep_AA_Ligase"/>
</dbReference>
<dbReference type="PROSITE" id="PS50975">
    <property type="entry name" value="ATP_GRASP"/>
    <property type="match status" value="1"/>
</dbReference>
<dbReference type="KEGG" id="tni:TVNIR_3006"/>
<keyword evidence="1 6" id="KW-0436">Ligase</keyword>
<dbReference type="PANTHER" id="PTHR43585:SF2">
    <property type="entry name" value="ATP-GRASP ENZYME FSQD"/>
    <property type="match status" value="1"/>
</dbReference>
<dbReference type="AlphaFoldDB" id="L0E020"/>
<dbReference type="RefSeq" id="WP_015259751.1">
    <property type="nucleotide sequence ID" value="NC_019902.2"/>
</dbReference>